<comment type="caution">
    <text evidence="5">The sequence shown here is derived from an EMBL/GenBank/DDBJ whole genome shotgun (WGS) entry which is preliminary data.</text>
</comment>
<dbReference type="EMBL" id="JADCNL010000011">
    <property type="protein sequence ID" value="KAG0461713.1"/>
    <property type="molecule type" value="Genomic_DNA"/>
</dbReference>
<feature type="compositionally biased region" description="Basic and acidic residues" evidence="4">
    <location>
        <begin position="117"/>
        <end position="128"/>
    </location>
</feature>
<sequence length="310" mass="34900">MAVSFSRFAGSVSKSIRMAYCSLALSVRFVLPHDLSHHQEHSPPLFATRLRQLPMPCLYRFFRSNLSSSTNTNNPTSFNWSDDDDDDDDGEHGGVSRKTKTEAANTSKPLPPPYDPFSKKPVIEEPKDPSNLQEIFHKMRTDGLTNNAIKMFDALSKDGLTHEALELFAVIKDKGTMPDVVAHTAVIEAYVNAGGHSKDAIRTFNRMLSSGVAPNAYTYAVLIKGLARDSKLPEAQKYLLQMMKEGMRPNAPTYLAVFEGYLRDQRVDDARQLLDEMRHKGFRPDEKAVRENLGKRGKLFRDMMNLLFGK</sequence>
<feature type="repeat" description="PPR" evidence="3">
    <location>
        <begin position="179"/>
        <end position="214"/>
    </location>
</feature>
<dbReference type="Gene3D" id="1.25.40.10">
    <property type="entry name" value="Tetratricopeptide repeat domain"/>
    <property type="match status" value="1"/>
</dbReference>
<dbReference type="NCBIfam" id="TIGR00756">
    <property type="entry name" value="PPR"/>
    <property type="match status" value="3"/>
</dbReference>
<evidence type="ECO:0000313" key="6">
    <source>
        <dbReference type="Proteomes" id="UP000636800"/>
    </source>
</evidence>
<dbReference type="Pfam" id="PF13041">
    <property type="entry name" value="PPR_2"/>
    <property type="match status" value="1"/>
</dbReference>
<proteinExistence type="inferred from homology"/>
<dbReference type="InterPro" id="IPR011990">
    <property type="entry name" value="TPR-like_helical_dom_sf"/>
</dbReference>
<organism evidence="5 6">
    <name type="scientific">Vanilla planifolia</name>
    <name type="common">Vanilla</name>
    <dbReference type="NCBI Taxonomy" id="51239"/>
    <lineage>
        <taxon>Eukaryota</taxon>
        <taxon>Viridiplantae</taxon>
        <taxon>Streptophyta</taxon>
        <taxon>Embryophyta</taxon>
        <taxon>Tracheophyta</taxon>
        <taxon>Spermatophyta</taxon>
        <taxon>Magnoliopsida</taxon>
        <taxon>Liliopsida</taxon>
        <taxon>Asparagales</taxon>
        <taxon>Orchidaceae</taxon>
        <taxon>Vanilloideae</taxon>
        <taxon>Vanilleae</taxon>
        <taxon>Vanilla</taxon>
    </lineage>
</organism>
<name>A0A835PZ91_VANPL</name>
<feature type="compositionally biased region" description="Acidic residues" evidence="4">
    <location>
        <begin position="81"/>
        <end position="90"/>
    </location>
</feature>
<protein>
    <recommendedName>
        <fullName evidence="7">Pentatricopeptide repeat-containing protein</fullName>
    </recommendedName>
</protein>
<gene>
    <name evidence="5" type="ORF">HPP92_022010</name>
</gene>
<dbReference type="PANTHER" id="PTHR47941">
    <property type="entry name" value="PENTATRICOPEPTIDE REPEAT-CONTAINING PROTEIN 3, MITOCHONDRIAL"/>
    <property type="match status" value="1"/>
</dbReference>
<evidence type="ECO:0000256" key="2">
    <source>
        <dbReference type="ARBA" id="ARBA00022737"/>
    </source>
</evidence>
<dbReference type="Pfam" id="PF01535">
    <property type="entry name" value="PPR"/>
    <property type="match status" value="2"/>
</dbReference>
<keyword evidence="2" id="KW-0677">Repeat</keyword>
<accession>A0A835PZ91</accession>
<dbReference type="AlphaFoldDB" id="A0A835PZ91"/>
<feature type="repeat" description="PPR" evidence="3">
    <location>
        <begin position="250"/>
        <end position="284"/>
    </location>
</feature>
<reference evidence="5 6" key="1">
    <citation type="journal article" date="2020" name="Nat. Food">
        <title>A phased Vanilla planifolia genome enables genetic improvement of flavour and production.</title>
        <authorList>
            <person name="Hasing T."/>
            <person name="Tang H."/>
            <person name="Brym M."/>
            <person name="Khazi F."/>
            <person name="Huang T."/>
            <person name="Chambers A.H."/>
        </authorList>
    </citation>
    <scope>NUCLEOTIDE SEQUENCE [LARGE SCALE GENOMIC DNA]</scope>
    <source>
        <tissue evidence="5">Leaf</tissue>
    </source>
</reference>
<evidence type="ECO:0008006" key="7">
    <source>
        <dbReference type="Google" id="ProtNLM"/>
    </source>
</evidence>
<feature type="region of interest" description="Disordered" evidence="4">
    <location>
        <begin position="69"/>
        <end position="128"/>
    </location>
</feature>
<keyword evidence="6" id="KW-1185">Reference proteome</keyword>
<evidence type="ECO:0000256" key="3">
    <source>
        <dbReference type="PROSITE-ProRule" id="PRU00708"/>
    </source>
</evidence>
<dbReference type="PROSITE" id="PS51375">
    <property type="entry name" value="PPR"/>
    <property type="match status" value="3"/>
</dbReference>
<dbReference type="Proteomes" id="UP000636800">
    <property type="component" value="Chromosome 11"/>
</dbReference>
<dbReference type="InterPro" id="IPR002885">
    <property type="entry name" value="PPR_rpt"/>
</dbReference>
<evidence type="ECO:0000256" key="1">
    <source>
        <dbReference type="ARBA" id="ARBA00007626"/>
    </source>
</evidence>
<feature type="compositionally biased region" description="Low complexity" evidence="4">
    <location>
        <begin position="69"/>
        <end position="79"/>
    </location>
</feature>
<comment type="similarity">
    <text evidence="1">Belongs to the PPR family. P subfamily.</text>
</comment>
<evidence type="ECO:0000313" key="5">
    <source>
        <dbReference type="EMBL" id="KAG0461713.1"/>
    </source>
</evidence>
<feature type="repeat" description="PPR" evidence="3">
    <location>
        <begin position="215"/>
        <end position="249"/>
    </location>
</feature>
<evidence type="ECO:0000256" key="4">
    <source>
        <dbReference type="SAM" id="MobiDB-lite"/>
    </source>
</evidence>